<dbReference type="Proteomes" id="UP000279384">
    <property type="component" value="Unassembled WGS sequence"/>
</dbReference>
<dbReference type="AlphaFoldDB" id="A0A495BJM3"/>
<dbReference type="RefSeq" id="WP_120809981.1">
    <property type="nucleotide sequence ID" value="NZ_RBID01000011.1"/>
</dbReference>
<gene>
    <name evidence="1" type="ORF">C8E02_1158</name>
</gene>
<organism evidence="1 2">
    <name type="scientific">Vogesella indigofera</name>
    <name type="common">Pseudomonas indigofera</name>
    <dbReference type="NCBI Taxonomy" id="45465"/>
    <lineage>
        <taxon>Bacteria</taxon>
        <taxon>Pseudomonadati</taxon>
        <taxon>Pseudomonadota</taxon>
        <taxon>Betaproteobacteria</taxon>
        <taxon>Neisseriales</taxon>
        <taxon>Chromobacteriaceae</taxon>
        <taxon>Vogesella</taxon>
    </lineage>
</organism>
<dbReference type="EMBL" id="RBID01000011">
    <property type="protein sequence ID" value="RKQ61386.1"/>
    <property type="molecule type" value="Genomic_DNA"/>
</dbReference>
<comment type="caution">
    <text evidence="1">The sequence shown here is derived from an EMBL/GenBank/DDBJ whole genome shotgun (WGS) entry which is preliminary data.</text>
</comment>
<accession>A0A495BJM3</accession>
<sequence length="78" mass="8728">MTLVVLEWLQESGRLPSDAAFLAALSAAGWLELQRREERRLRSLYGDEYMAALGLRLQALGLDLAVRRVATRPFVRGG</sequence>
<protein>
    <submittedName>
        <fullName evidence="1">Uncharacterized protein</fullName>
    </submittedName>
</protein>
<name>A0A495BJM3_VOGIN</name>
<reference evidence="1 2" key="1">
    <citation type="submission" date="2018-10" db="EMBL/GenBank/DDBJ databases">
        <title>Genomic Encyclopedia of Type Strains, Phase IV (KMG-IV): sequencing the most valuable type-strain genomes for metagenomic binning, comparative biology and taxonomic classification.</title>
        <authorList>
            <person name="Goeker M."/>
        </authorList>
    </citation>
    <scope>NUCLEOTIDE SEQUENCE [LARGE SCALE GENOMIC DNA]</scope>
    <source>
        <strain evidence="1 2">DSM 3303</strain>
    </source>
</reference>
<proteinExistence type="predicted"/>
<evidence type="ECO:0000313" key="1">
    <source>
        <dbReference type="EMBL" id="RKQ61386.1"/>
    </source>
</evidence>
<evidence type="ECO:0000313" key="2">
    <source>
        <dbReference type="Proteomes" id="UP000279384"/>
    </source>
</evidence>